<feature type="transmembrane region" description="Helical" evidence="8">
    <location>
        <begin position="325"/>
        <end position="347"/>
    </location>
</feature>
<name>A0A0F7SP14_PHARH</name>
<dbReference type="GO" id="GO:0004252">
    <property type="term" value="F:serine-type endopeptidase activity"/>
    <property type="evidence" value="ECO:0007669"/>
    <property type="project" value="InterPro"/>
</dbReference>
<dbReference type="PANTHER" id="PTHR43731">
    <property type="entry name" value="RHOMBOID PROTEASE"/>
    <property type="match status" value="1"/>
</dbReference>
<proteinExistence type="inferred from homology"/>
<keyword evidence="4" id="KW-0378">Hydrolase</keyword>
<sequence length="483" mass="53341">MWARSATSLLATKGSLSCSSSAFQSFLRRPPPPAIRQFSLTPSLFNRLSRPLKPSRYASRQPHPIQQPLGSVGASPAADRTPIGRITPTRVSAAEAIDGGGRHTREGSLLTEHEFDGFDEEGARSSRDRNVFRPLIWSLAVVGGVYVGAALLTNADTDLWAEKLGAGSFWRRNLPSQKEMMDAKRLELMRSLQSTVQSLQRQVASFPDVFKTLILQTYVSVAEYWLNTSEAKRFATVVVGVNGLIFLGFRSPRLKHKMMEAFRHTPSSGKSYTLLTSAFAHSEFWHFGFNMFALWSFMPSCYAFLVHGDRHALSSFPGMAESTAIYHLAAFYVAAGIFASLGSHLYVNLFTLPRFLSSLRQSALLHTPLPRLSLLALARQTGNVPTLGASGALYAIFALSALSFPHASVGVIFLPFVSLPITWGFGAMIGFDILGLIRGWKMFNHVAHLSGAIFGAVYWRYGCDLWDWLRMTLSNRPAKRPAV</sequence>
<dbReference type="InterPro" id="IPR022764">
    <property type="entry name" value="Peptidase_S54_rhomboid_dom"/>
</dbReference>
<dbReference type="Pfam" id="PF01694">
    <property type="entry name" value="Rhomboid"/>
    <property type="match status" value="1"/>
</dbReference>
<keyword evidence="6 8" id="KW-0472">Membrane</keyword>
<evidence type="ECO:0000256" key="7">
    <source>
        <dbReference type="SAM" id="MobiDB-lite"/>
    </source>
</evidence>
<feature type="transmembrane region" description="Helical" evidence="8">
    <location>
        <begin position="284"/>
        <end position="305"/>
    </location>
</feature>
<dbReference type="SUPFAM" id="SSF144091">
    <property type="entry name" value="Rhomboid-like"/>
    <property type="match status" value="1"/>
</dbReference>
<feature type="transmembrane region" description="Helical" evidence="8">
    <location>
        <begin position="134"/>
        <end position="152"/>
    </location>
</feature>
<reference evidence="10" key="1">
    <citation type="submission" date="2014-08" db="EMBL/GenBank/DDBJ databases">
        <authorList>
            <person name="Sharma Rahul"/>
            <person name="Thines Marco"/>
        </authorList>
    </citation>
    <scope>NUCLEOTIDE SEQUENCE</scope>
</reference>
<dbReference type="AlphaFoldDB" id="A0A0F7SP14"/>
<evidence type="ECO:0000256" key="5">
    <source>
        <dbReference type="ARBA" id="ARBA00022989"/>
    </source>
</evidence>
<organism evidence="10">
    <name type="scientific">Phaffia rhodozyma</name>
    <name type="common">Yeast</name>
    <name type="synonym">Xanthophyllomyces dendrorhous</name>
    <dbReference type="NCBI Taxonomy" id="264483"/>
    <lineage>
        <taxon>Eukaryota</taxon>
        <taxon>Fungi</taxon>
        <taxon>Dikarya</taxon>
        <taxon>Basidiomycota</taxon>
        <taxon>Agaricomycotina</taxon>
        <taxon>Tremellomycetes</taxon>
        <taxon>Cystofilobasidiales</taxon>
        <taxon>Mrakiaceae</taxon>
        <taxon>Phaffia</taxon>
    </lineage>
</organism>
<feature type="transmembrane region" description="Helical" evidence="8">
    <location>
        <begin position="410"/>
        <end position="431"/>
    </location>
</feature>
<feature type="transmembrane region" description="Helical" evidence="8">
    <location>
        <begin position="443"/>
        <end position="461"/>
    </location>
</feature>
<protein>
    <submittedName>
        <fullName evidence="10">Integral membrane protease of the rhomboid family involved in different forms of regulated intramembrane proteolysis</fullName>
    </submittedName>
</protein>
<keyword evidence="5 8" id="KW-1133">Transmembrane helix</keyword>
<dbReference type="EMBL" id="LN483345">
    <property type="protein sequence ID" value="CDZ98752.1"/>
    <property type="molecule type" value="Genomic_DNA"/>
</dbReference>
<evidence type="ECO:0000313" key="10">
    <source>
        <dbReference type="EMBL" id="CDZ98752.1"/>
    </source>
</evidence>
<evidence type="ECO:0000256" key="8">
    <source>
        <dbReference type="SAM" id="Phobius"/>
    </source>
</evidence>
<evidence type="ECO:0000259" key="9">
    <source>
        <dbReference type="Pfam" id="PF01694"/>
    </source>
</evidence>
<evidence type="ECO:0000256" key="2">
    <source>
        <dbReference type="ARBA" id="ARBA00009045"/>
    </source>
</evidence>
<feature type="transmembrane region" description="Helical" evidence="8">
    <location>
        <begin position="384"/>
        <end position="404"/>
    </location>
</feature>
<evidence type="ECO:0000256" key="4">
    <source>
        <dbReference type="ARBA" id="ARBA00022801"/>
    </source>
</evidence>
<keyword evidence="3 8" id="KW-0812">Transmembrane</keyword>
<feature type="region of interest" description="Disordered" evidence="7">
    <location>
        <begin position="55"/>
        <end position="83"/>
    </location>
</feature>
<comment type="subcellular location">
    <subcellularLocation>
        <location evidence="1">Membrane</location>
        <topology evidence="1">Multi-pass membrane protein</topology>
    </subcellularLocation>
</comment>
<accession>A0A0F7SP14</accession>
<dbReference type="GO" id="GO:0006465">
    <property type="term" value="P:signal peptide processing"/>
    <property type="evidence" value="ECO:0007669"/>
    <property type="project" value="TreeGrafter"/>
</dbReference>
<dbReference type="Gene3D" id="1.20.1540.10">
    <property type="entry name" value="Rhomboid-like"/>
    <property type="match status" value="1"/>
</dbReference>
<dbReference type="InterPro" id="IPR050925">
    <property type="entry name" value="Rhomboid_protease_S54"/>
</dbReference>
<evidence type="ECO:0000256" key="1">
    <source>
        <dbReference type="ARBA" id="ARBA00004141"/>
    </source>
</evidence>
<evidence type="ECO:0000256" key="3">
    <source>
        <dbReference type="ARBA" id="ARBA00022692"/>
    </source>
</evidence>
<comment type="similarity">
    <text evidence="2">Belongs to the peptidase S54 family.</text>
</comment>
<keyword evidence="10" id="KW-0645">Protease</keyword>
<feature type="domain" description="Peptidase S54 rhomboid" evidence="9">
    <location>
        <begin position="270"/>
        <end position="459"/>
    </location>
</feature>
<dbReference type="PANTHER" id="PTHR43731:SF14">
    <property type="entry name" value="PRESENILIN-ASSOCIATED RHOMBOID-LIKE PROTEIN, MITOCHONDRIAL"/>
    <property type="match status" value="1"/>
</dbReference>
<evidence type="ECO:0000256" key="6">
    <source>
        <dbReference type="ARBA" id="ARBA00023136"/>
    </source>
</evidence>
<dbReference type="InterPro" id="IPR035952">
    <property type="entry name" value="Rhomboid-like_sf"/>
</dbReference>
<dbReference type="GO" id="GO:0016020">
    <property type="term" value="C:membrane"/>
    <property type="evidence" value="ECO:0007669"/>
    <property type="project" value="UniProtKB-SubCell"/>
</dbReference>